<gene>
    <name evidence="1" type="ORF">E5983_04665</name>
    <name evidence="2" type="ORF">E5983_07370</name>
</gene>
<comment type="caution">
    <text evidence="1">The sequence shown here is derived from an EMBL/GenBank/DDBJ whole genome shotgun (WGS) entry which is preliminary data.</text>
</comment>
<organism evidence="1 3">
    <name type="scientific">Streptococcus danieliae</name>
    <dbReference type="NCBI Taxonomy" id="747656"/>
    <lineage>
        <taxon>Bacteria</taxon>
        <taxon>Bacillati</taxon>
        <taxon>Bacillota</taxon>
        <taxon>Bacilli</taxon>
        <taxon>Lactobacillales</taxon>
        <taxon>Streptococcaceae</taxon>
        <taxon>Streptococcus</taxon>
    </lineage>
</organism>
<protein>
    <recommendedName>
        <fullName evidence="4">Transposase</fullName>
    </recommendedName>
</protein>
<dbReference type="EMBL" id="WSRS01000072">
    <property type="protein sequence ID" value="MVX59449.1"/>
    <property type="molecule type" value="Genomic_DNA"/>
</dbReference>
<dbReference type="Proteomes" id="UP000461595">
    <property type="component" value="Unassembled WGS sequence"/>
</dbReference>
<dbReference type="AlphaFoldDB" id="A0A7X3GA00"/>
<evidence type="ECO:0000313" key="1">
    <source>
        <dbReference type="EMBL" id="MVX58939.1"/>
    </source>
</evidence>
<evidence type="ECO:0000313" key="3">
    <source>
        <dbReference type="Proteomes" id="UP000461595"/>
    </source>
</evidence>
<evidence type="ECO:0000313" key="2">
    <source>
        <dbReference type="EMBL" id="MVX59449.1"/>
    </source>
</evidence>
<feature type="non-terminal residue" evidence="1">
    <location>
        <position position="92"/>
    </location>
</feature>
<proteinExistence type="predicted"/>
<sequence>MDYVTQKLLGIQNLNITFRENWLTFRKDKRNRLAQIIEGSLEKRPSCCPSCGVIWESTKDVYAHGTTPKKRQIQLTEIDNKPVYLELTVRRF</sequence>
<dbReference type="EMBL" id="WSRS01000032">
    <property type="protein sequence ID" value="MVX58939.1"/>
    <property type="molecule type" value="Genomic_DNA"/>
</dbReference>
<accession>A0A7X3GA00</accession>
<dbReference type="OrthoDB" id="6197054at2"/>
<reference evidence="1 3" key="1">
    <citation type="submission" date="2019-12" db="EMBL/GenBank/DDBJ databases">
        <title>Microbes associate with the intestines of laboratory mice.</title>
        <authorList>
            <person name="Navarre W."/>
            <person name="Wong E."/>
        </authorList>
    </citation>
    <scope>NUCLEOTIDE SEQUENCE [LARGE SCALE GENOMIC DNA]</scope>
    <source>
        <strain evidence="1 3">NM51_B2-22</strain>
    </source>
</reference>
<evidence type="ECO:0008006" key="4">
    <source>
        <dbReference type="Google" id="ProtNLM"/>
    </source>
</evidence>
<name>A0A7X3GA00_9STRE</name>